<keyword evidence="2" id="KW-1185">Reference proteome</keyword>
<organism evidence="1 2">
    <name type="scientific">Tilletia controversa</name>
    <name type="common">dwarf bunt fungus</name>
    <dbReference type="NCBI Taxonomy" id="13291"/>
    <lineage>
        <taxon>Eukaryota</taxon>
        <taxon>Fungi</taxon>
        <taxon>Dikarya</taxon>
        <taxon>Basidiomycota</taxon>
        <taxon>Ustilaginomycotina</taxon>
        <taxon>Exobasidiomycetes</taxon>
        <taxon>Tilletiales</taxon>
        <taxon>Tilletiaceae</taxon>
        <taxon>Tilletia</taxon>
    </lineage>
</organism>
<proteinExistence type="predicted"/>
<gene>
    <name evidence="1" type="ORF">A4X06_0g9782</name>
</gene>
<dbReference type="Proteomes" id="UP000077684">
    <property type="component" value="Unassembled WGS sequence"/>
</dbReference>
<evidence type="ECO:0000313" key="2">
    <source>
        <dbReference type="Proteomes" id="UP000077684"/>
    </source>
</evidence>
<evidence type="ECO:0000313" key="1">
    <source>
        <dbReference type="EMBL" id="KAE8235723.1"/>
    </source>
</evidence>
<reference evidence="1" key="2">
    <citation type="journal article" date="2019" name="IMA Fungus">
        <title>Genome sequencing and comparison of five Tilletia species to identify candidate genes for the detection of regulated species infecting wheat.</title>
        <authorList>
            <person name="Nguyen H.D.T."/>
            <person name="Sultana T."/>
            <person name="Kesanakurti P."/>
            <person name="Hambleton S."/>
        </authorList>
    </citation>
    <scope>NUCLEOTIDE SEQUENCE</scope>
    <source>
        <strain evidence="1">DAOMC 236426</strain>
    </source>
</reference>
<protein>
    <submittedName>
        <fullName evidence="1">Uncharacterized protein</fullName>
    </submittedName>
</protein>
<comment type="caution">
    <text evidence="1">The sequence shown here is derived from an EMBL/GenBank/DDBJ whole genome shotgun (WGS) entry which is preliminary data.</text>
</comment>
<feature type="non-terminal residue" evidence="1">
    <location>
        <position position="330"/>
    </location>
</feature>
<sequence length="330" mass="36949">MVKREDLKDGGFEMLGTMIGSTAARKDFLQAKIAEQEATINKLRNLPKQDALILLLLCVQHNLRHLLRCLKTDDIQDAWSAHDHTLASTLRSIRSDIPRRGPYDHFLFPLPLRRGGCGLPTFGSLAPPARGAMTDFADGALEDLFGQEDKIGGEDPLPLVEGPRSDERQKDRCKKVWEELEVGLWKKLEEEKGFDRAKTVVGSSSLLSWLWMVSTPYDISTTLSNHALSVGLWNRTLLSVSRTACLDCGEVYIHGHDDTCRPRMHRRTKRHDGIRNLLAAAIRRIKDSTAVIEPRIEERASQHRSDMRVSGPAAPSGGLVEYDLTCISVH</sequence>
<reference evidence="1" key="1">
    <citation type="submission" date="2016-04" db="EMBL/GenBank/DDBJ databases">
        <authorList>
            <person name="Nguyen H.D."/>
            <person name="Samba Siva P."/>
            <person name="Cullis J."/>
            <person name="Levesque C.A."/>
            <person name="Hambleton S."/>
        </authorList>
    </citation>
    <scope>NUCLEOTIDE SEQUENCE</scope>
    <source>
        <strain evidence="1">DAOMC 236426</strain>
    </source>
</reference>
<dbReference type="EMBL" id="LWDE02003330">
    <property type="protein sequence ID" value="KAE8235723.1"/>
    <property type="molecule type" value="Genomic_DNA"/>
</dbReference>
<dbReference type="AlphaFoldDB" id="A0A8X7MI73"/>
<accession>A0A8X7MI73</accession>
<name>A0A8X7MI73_9BASI</name>